<accession>A0AAD2A339</accession>
<sequence>MAYESKRKVQSIILWTIFYALQFQVRFIFARQLHNETGAPAQSPVPSPSSYYFLVEGDPLENGFIRATVQVGNGLKQFFLDIDTGSDLTWITCSPAKIKFLKPFSIYPTPNGPYVTNNNFVSCVDASICGFVEKPVNPQCSVQNQQCDYQVEYADHGTTLGVLVNDTFLFSSSLKGNPLQSTTSLTFGCGYHQEFSPSLHPPFADGVLGLGSGKTSILSQLSEQGLIKKVMALCSSDKFGPGYLVLGDSLSNSPDIMWSSLLNNHVEPNLLGPADLYYEDNLLASGLQFLLDSGTTYSYFSPEIYQPVLSQVKELAAKVGTPVMDPYLPVCWKPMTSSDDFLDSFWSMYLSFTSDDDVNFELAPFDYLTISPHDNVCLGILESQELGPAVENLNIIGDLPQQQRLVINDYENQKIGWNVVADCSNLPAQLSSTGSDMIPAKKRNGKSQKGKDLSRNGKNSAYSKPKRSFPIDISFVFKMKKPPEIWVKLINELADIEYRLTFACNDKLQLGTLPISRRLKERKPASPYIVYESQVVTSGVNVCIKARKPASPYSGKPEERSECRKTMSGKVFILNSVTEKV</sequence>
<dbReference type="InterPro" id="IPR021109">
    <property type="entry name" value="Peptidase_aspartic_dom_sf"/>
</dbReference>
<feature type="domain" description="Peptidase A1" evidence="5">
    <location>
        <begin position="65"/>
        <end position="418"/>
    </location>
</feature>
<dbReference type="GO" id="GO:0006508">
    <property type="term" value="P:proteolysis"/>
    <property type="evidence" value="ECO:0007669"/>
    <property type="project" value="InterPro"/>
</dbReference>
<evidence type="ECO:0000259" key="5">
    <source>
        <dbReference type="PROSITE" id="PS51767"/>
    </source>
</evidence>
<dbReference type="Pfam" id="PF14543">
    <property type="entry name" value="TAXi_N"/>
    <property type="match status" value="1"/>
</dbReference>
<gene>
    <name evidence="6" type="ORF">FPE_LOCUS25510</name>
</gene>
<dbReference type="SUPFAM" id="SSF50630">
    <property type="entry name" value="Acid proteases"/>
    <property type="match status" value="1"/>
</dbReference>
<proteinExistence type="inferred from homology"/>
<dbReference type="AlphaFoldDB" id="A0AAD2A339"/>
<dbReference type="InterPro" id="IPR001969">
    <property type="entry name" value="Aspartic_peptidase_AS"/>
</dbReference>
<dbReference type="Gene3D" id="2.40.70.10">
    <property type="entry name" value="Acid Proteases"/>
    <property type="match status" value="2"/>
</dbReference>
<keyword evidence="4" id="KW-0472">Membrane</keyword>
<dbReference type="Gene3D" id="1.20.272.10">
    <property type="match status" value="1"/>
</dbReference>
<feature type="region of interest" description="Disordered" evidence="3">
    <location>
        <begin position="434"/>
        <end position="465"/>
    </location>
</feature>
<comment type="similarity">
    <text evidence="1">Belongs to the peptidase A1 family.</text>
</comment>
<dbReference type="GO" id="GO:0004190">
    <property type="term" value="F:aspartic-type endopeptidase activity"/>
    <property type="evidence" value="ECO:0007669"/>
    <property type="project" value="InterPro"/>
</dbReference>
<dbReference type="PANTHER" id="PTHR13683">
    <property type="entry name" value="ASPARTYL PROTEASES"/>
    <property type="match status" value="1"/>
</dbReference>
<keyword evidence="4" id="KW-0812">Transmembrane</keyword>
<keyword evidence="7" id="KW-1185">Reference proteome</keyword>
<dbReference type="PANTHER" id="PTHR13683:SF227">
    <property type="entry name" value="EUKARYOTIC ASPARTYL PROTEASE FAMILY PROTEIN"/>
    <property type="match status" value="1"/>
</dbReference>
<dbReference type="Proteomes" id="UP000834106">
    <property type="component" value="Chromosome 15"/>
</dbReference>
<feature type="active site" evidence="2">
    <location>
        <position position="292"/>
    </location>
</feature>
<dbReference type="Pfam" id="PF14541">
    <property type="entry name" value="TAXi_C"/>
    <property type="match status" value="1"/>
</dbReference>
<dbReference type="EMBL" id="OU503050">
    <property type="protein sequence ID" value="CAI9778080.1"/>
    <property type="molecule type" value="Genomic_DNA"/>
</dbReference>
<evidence type="ECO:0000256" key="4">
    <source>
        <dbReference type="SAM" id="Phobius"/>
    </source>
</evidence>
<dbReference type="PROSITE" id="PS51767">
    <property type="entry name" value="PEPTIDASE_A1"/>
    <property type="match status" value="1"/>
</dbReference>
<dbReference type="PROSITE" id="PS00141">
    <property type="entry name" value="ASP_PROTEASE"/>
    <property type="match status" value="2"/>
</dbReference>
<dbReference type="InterPro" id="IPR033121">
    <property type="entry name" value="PEPTIDASE_A1"/>
</dbReference>
<evidence type="ECO:0000256" key="1">
    <source>
        <dbReference type="ARBA" id="ARBA00007447"/>
    </source>
</evidence>
<evidence type="ECO:0000313" key="7">
    <source>
        <dbReference type="Proteomes" id="UP000834106"/>
    </source>
</evidence>
<evidence type="ECO:0000313" key="6">
    <source>
        <dbReference type="EMBL" id="CAI9778080.1"/>
    </source>
</evidence>
<keyword evidence="4" id="KW-1133">Transmembrane helix</keyword>
<feature type="active site" evidence="2">
    <location>
        <position position="83"/>
    </location>
</feature>
<evidence type="ECO:0000256" key="2">
    <source>
        <dbReference type="PIRSR" id="PIRSR601461-1"/>
    </source>
</evidence>
<protein>
    <recommendedName>
        <fullName evidence="5">Peptidase A1 domain-containing protein</fullName>
    </recommendedName>
</protein>
<name>A0AAD2A339_9LAMI</name>
<dbReference type="InterPro" id="IPR032799">
    <property type="entry name" value="TAXi_C"/>
</dbReference>
<dbReference type="InterPro" id="IPR032861">
    <property type="entry name" value="TAXi_N"/>
</dbReference>
<feature type="transmembrane region" description="Helical" evidence="4">
    <location>
        <begin position="12"/>
        <end position="29"/>
    </location>
</feature>
<organism evidence="6 7">
    <name type="scientific">Fraxinus pennsylvanica</name>
    <dbReference type="NCBI Taxonomy" id="56036"/>
    <lineage>
        <taxon>Eukaryota</taxon>
        <taxon>Viridiplantae</taxon>
        <taxon>Streptophyta</taxon>
        <taxon>Embryophyta</taxon>
        <taxon>Tracheophyta</taxon>
        <taxon>Spermatophyta</taxon>
        <taxon>Magnoliopsida</taxon>
        <taxon>eudicotyledons</taxon>
        <taxon>Gunneridae</taxon>
        <taxon>Pentapetalae</taxon>
        <taxon>asterids</taxon>
        <taxon>lamiids</taxon>
        <taxon>Lamiales</taxon>
        <taxon>Oleaceae</taxon>
        <taxon>Oleeae</taxon>
        <taxon>Fraxinus</taxon>
    </lineage>
</organism>
<reference evidence="6" key="1">
    <citation type="submission" date="2023-05" db="EMBL/GenBank/DDBJ databases">
        <authorList>
            <person name="Huff M."/>
        </authorList>
    </citation>
    <scope>NUCLEOTIDE SEQUENCE</scope>
</reference>
<dbReference type="InterPro" id="IPR001461">
    <property type="entry name" value="Aspartic_peptidase_A1"/>
</dbReference>
<evidence type="ECO:0000256" key="3">
    <source>
        <dbReference type="SAM" id="MobiDB-lite"/>
    </source>
</evidence>